<dbReference type="InterPro" id="IPR047650">
    <property type="entry name" value="Transpos_IS110"/>
</dbReference>
<protein>
    <submittedName>
        <fullName evidence="3">Transposase</fullName>
    </submittedName>
</protein>
<dbReference type="PANTHER" id="PTHR33055">
    <property type="entry name" value="TRANSPOSASE FOR INSERTION SEQUENCE ELEMENT IS1111A"/>
    <property type="match status" value="1"/>
</dbReference>
<dbReference type="GO" id="GO:0004803">
    <property type="term" value="F:transposase activity"/>
    <property type="evidence" value="ECO:0007669"/>
    <property type="project" value="InterPro"/>
</dbReference>
<dbReference type="RefSeq" id="WP_196992526.1">
    <property type="nucleotide sequence ID" value="NZ_JADWYR010000003.1"/>
</dbReference>
<sequence>MSKLFKNFVGIDISKSWFDITLIAMQSSVRPLHQQFAQTADGYKALLDWLQLHQAAINNETLFCLEYTGIYNTGLVNFLVHHSAAIWIEMPLRIKKAGGLERGSDDRSASCKIAWYALRYHDQAKLWKPADTSIEKIKHLIAQRERVVNTLKLLTVPAQELIDCGCIGEGNMVLKLQQPVIKALQKTKLQIESVINKIIKQDEQLNHTVELLQSVNGIGKVTATALLVYTKGFTAFNNAKELACYCGVVPFNKTSGSSVKYKPSVSPFANMKLKKLLHLCAMSALQNDSEMKAYFERKLLEGKNKMSIINAIRNKLIHRVFAVIRDNRRYEDNYVRPCA</sequence>
<dbReference type="Pfam" id="PF02371">
    <property type="entry name" value="Transposase_20"/>
    <property type="match status" value="1"/>
</dbReference>
<dbReference type="PANTHER" id="PTHR33055:SF3">
    <property type="entry name" value="PUTATIVE TRANSPOSASE FOR IS117-RELATED"/>
    <property type="match status" value="1"/>
</dbReference>
<accession>A0A931GZV7</accession>
<evidence type="ECO:0000313" key="3">
    <source>
        <dbReference type="EMBL" id="MBG9378421.1"/>
    </source>
</evidence>
<feature type="domain" description="Transposase IS110-like N-terminal" evidence="1">
    <location>
        <begin position="9"/>
        <end position="151"/>
    </location>
</feature>
<keyword evidence="4" id="KW-1185">Reference proteome</keyword>
<dbReference type="Pfam" id="PF01548">
    <property type="entry name" value="DEDD_Tnp_IS110"/>
    <property type="match status" value="1"/>
</dbReference>
<dbReference type="InterPro" id="IPR003346">
    <property type="entry name" value="Transposase_20"/>
</dbReference>
<dbReference type="InterPro" id="IPR002525">
    <property type="entry name" value="Transp_IS110-like_N"/>
</dbReference>
<evidence type="ECO:0000259" key="1">
    <source>
        <dbReference type="Pfam" id="PF01548"/>
    </source>
</evidence>
<dbReference type="Proteomes" id="UP000628448">
    <property type="component" value="Unassembled WGS sequence"/>
</dbReference>
<evidence type="ECO:0000259" key="2">
    <source>
        <dbReference type="Pfam" id="PF02371"/>
    </source>
</evidence>
<evidence type="ECO:0000313" key="4">
    <source>
        <dbReference type="Proteomes" id="UP000628448"/>
    </source>
</evidence>
<dbReference type="AlphaFoldDB" id="A0A931GZV7"/>
<name>A0A931GZV7_9BACT</name>
<reference evidence="3" key="1">
    <citation type="submission" date="2020-11" db="EMBL/GenBank/DDBJ databases">
        <title>Bacterial whole genome sequence for Panacibacter sp. DH6.</title>
        <authorList>
            <person name="Le V."/>
            <person name="Ko S."/>
            <person name="Ahn C.-Y."/>
            <person name="Oh H.-M."/>
        </authorList>
    </citation>
    <scope>NUCLEOTIDE SEQUENCE</scope>
    <source>
        <strain evidence="3">DH6</strain>
    </source>
</reference>
<organism evidence="3 4">
    <name type="scientific">Panacibacter microcysteis</name>
    <dbReference type="NCBI Taxonomy" id="2793269"/>
    <lineage>
        <taxon>Bacteria</taxon>
        <taxon>Pseudomonadati</taxon>
        <taxon>Bacteroidota</taxon>
        <taxon>Chitinophagia</taxon>
        <taxon>Chitinophagales</taxon>
        <taxon>Chitinophagaceae</taxon>
        <taxon>Panacibacter</taxon>
    </lineage>
</organism>
<dbReference type="EMBL" id="JADWYR010000003">
    <property type="protein sequence ID" value="MBG9378421.1"/>
    <property type="molecule type" value="Genomic_DNA"/>
</dbReference>
<dbReference type="GO" id="GO:0003677">
    <property type="term" value="F:DNA binding"/>
    <property type="evidence" value="ECO:0007669"/>
    <property type="project" value="InterPro"/>
</dbReference>
<proteinExistence type="predicted"/>
<dbReference type="GO" id="GO:0006313">
    <property type="term" value="P:DNA transposition"/>
    <property type="evidence" value="ECO:0007669"/>
    <property type="project" value="InterPro"/>
</dbReference>
<comment type="caution">
    <text evidence="3">The sequence shown here is derived from an EMBL/GenBank/DDBJ whole genome shotgun (WGS) entry which is preliminary data.</text>
</comment>
<gene>
    <name evidence="3" type="ORF">I5907_19445</name>
</gene>
<feature type="domain" description="Transposase IS116/IS110/IS902 C-terminal" evidence="2">
    <location>
        <begin position="210"/>
        <end position="295"/>
    </location>
</feature>